<evidence type="ECO:0000313" key="20">
    <source>
        <dbReference type="Proteomes" id="UP001283361"/>
    </source>
</evidence>
<evidence type="ECO:0000256" key="6">
    <source>
        <dbReference type="ARBA" id="ARBA00022837"/>
    </source>
</evidence>
<dbReference type="InterPro" id="IPR000742">
    <property type="entry name" value="EGF"/>
</dbReference>
<dbReference type="FunFam" id="2.60.40.60:FF:000092">
    <property type="entry name" value="Protocadherin 8"/>
    <property type="match status" value="1"/>
</dbReference>
<dbReference type="SUPFAM" id="SSF49313">
    <property type="entry name" value="Cadherin-like"/>
    <property type="match status" value="24"/>
</dbReference>
<feature type="region of interest" description="Disordered" evidence="14">
    <location>
        <begin position="3129"/>
        <end position="3152"/>
    </location>
</feature>
<feature type="domain" description="Cadherin" evidence="18">
    <location>
        <begin position="603"/>
        <end position="719"/>
    </location>
</feature>
<evidence type="ECO:0000256" key="7">
    <source>
        <dbReference type="ARBA" id="ARBA00022889"/>
    </source>
</evidence>
<dbReference type="PROSITE" id="PS50025">
    <property type="entry name" value="LAM_G_DOMAIN"/>
    <property type="match status" value="1"/>
</dbReference>
<dbReference type="InterPro" id="IPR001791">
    <property type="entry name" value="Laminin_G"/>
</dbReference>
<feature type="domain" description="Cadherin" evidence="18">
    <location>
        <begin position="2194"/>
        <end position="2298"/>
    </location>
</feature>
<dbReference type="GO" id="GO:0005509">
    <property type="term" value="F:calcium ion binding"/>
    <property type="evidence" value="ECO:0007669"/>
    <property type="project" value="UniProtKB-UniRule"/>
</dbReference>
<feature type="domain" description="Cadherin" evidence="18">
    <location>
        <begin position="294"/>
        <end position="399"/>
    </location>
</feature>
<dbReference type="FunFam" id="2.60.40.60:FF:000020">
    <property type="entry name" value="Dachsous cadherin-related 1b"/>
    <property type="match status" value="3"/>
</dbReference>
<dbReference type="CDD" id="cd00054">
    <property type="entry name" value="EGF_CA"/>
    <property type="match status" value="5"/>
</dbReference>
<keyword evidence="9 15" id="KW-0472">Membrane</keyword>
<feature type="domain" description="Cadherin" evidence="18">
    <location>
        <begin position="36"/>
        <end position="83"/>
    </location>
</feature>
<proteinExistence type="predicted"/>
<reference evidence="19" key="1">
    <citation type="journal article" date="2023" name="G3 (Bethesda)">
        <title>A reference genome for the long-term kleptoplast-retaining sea slug Elysia crispata morphotype clarki.</title>
        <authorList>
            <person name="Eastman K.E."/>
            <person name="Pendleton A.L."/>
            <person name="Shaikh M.A."/>
            <person name="Suttiyut T."/>
            <person name="Ogas R."/>
            <person name="Tomko P."/>
            <person name="Gavelis G."/>
            <person name="Widhalm J.R."/>
            <person name="Wisecaver J.H."/>
        </authorList>
    </citation>
    <scope>NUCLEOTIDE SEQUENCE</scope>
    <source>
        <strain evidence="19">ECLA1</strain>
    </source>
</reference>
<organism evidence="19 20">
    <name type="scientific">Elysia crispata</name>
    <name type="common">lettuce slug</name>
    <dbReference type="NCBI Taxonomy" id="231223"/>
    <lineage>
        <taxon>Eukaryota</taxon>
        <taxon>Metazoa</taxon>
        <taxon>Spiralia</taxon>
        <taxon>Lophotrochozoa</taxon>
        <taxon>Mollusca</taxon>
        <taxon>Gastropoda</taxon>
        <taxon>Heterobranchia</taxon>
        <taxon>Euthyneura</taxon>
        <taxon>Panpulmonata</taxon>
        <taxon>Sacoglossa</taxon>
        <taxon>Placobranchoidea</taxon>
        <taxon>Plakobranchidae</taxon>
        <taxon>Elysia</taxon>
    </lineage>
</organism>
<dbReference type="FunFam" id="2.60.40.60:FF:000026">
    <property type="entry name" value="FAT atypical cadherin 1"/>
    <property type="match status" value="2"/>
</dbReference>
<feature type="disulfide bond" evidence="13">
    <location>
        <begin position="2953"/>
        <end position="2962"/>
    </location>
</feature>
<evidence type="ECO:0000256" key="15">
    <source>
        <dbReference type="SAM" id="Phobius"/>
    </source>
</evidence>
<evidence type="ECO:0000259" key="16">
    <source>
        <dbReference type="PROSITE" id="PS50025"/>
    </source>
</evidence>
<feature type="domain" description="Cadherin" evidence="18">
    <location>
        <begin position="1557"/>
        <end position="1660"/>
    </location>
</feature>
<keyword evidence="20" id="KW-1185">Reference proteome</keyword>
<evidence type="ECO:0000256" key="14">
    <source>
        <dbReference type="SAM" id="MobiDB-lite"/>
    </source>
</evidence>
<feature type="domain" description="EGF-like" evidence="17">
    <location>
        <begin position="2689"/>
        <end position="2726"/>
    </location>
</feature>
<keyword evidence="5" id="KW-0677">Repeat</keyword>
<sequence length="3700" mass="407101">MLWSLYTNLSCRVTTRLAVDLVQGHSGGSLCGVISTTAKSLDREEEDEHALEVTISDNGVYSLSSTTRVVIKVIDENDNRPIFSNREQEISVFATNFTGEDIFIYRVVAFDKDEGRNAEIKYVLKYPRKTPTIRVDSSSGKIYSTATLLAGQSIELQIKAVDGGETPRRNSVRLFLTVMPREVAIFGNSPPRFISRVFEETIPENDVPGQGLIVLLEAEDADHDRLRFAIIGGNDNDAFTIQPEHGSVFLARRVDWEVKPLYNLTVQVTDGVAVDTASLLVTIIDTNDHEPVFSQHLYVANISESAGLGTPVLRVSATDRDSGDWLLYTIHSVASSSSSDKFRIGAKNGVIVVSGALDREELSRHLLTVMVRDKGVLSKRSFARVQINLLDHNDHEPRFLTQMPTGRVYETAAVGTSVLRVEAVDRDKGENGRVVYAIVSGNADNTFSIDPDLGIISVAKTLNRRLHPRFNIRVMASDCGEPSHSSRVSLTIDVTVSSNSPPYFAQTNFVAELEENLPAETVVQAVVADCLSTVTYKIVDGDPSGFFNINPNSGVVSTTRPIDFEQVQFFNLTITATSIVSAESAVSLVVHILDVNDNAPEFSASTYTGTVSEAALRGSMVLTGDGTSGTPLVIQASDKDSGSNAHLFYQISESEGERYFVVDPNTGAVRTRGSLDYESKTEYSFKVEVHDKGQPELQAQNTASVTVYVIDVNDCPPRFTQNNYQAILLLPTYPQVRLLTIEAVDLDSQVANEKSLRYSLPSGNEEGVFSLDDVTGVLAVKNDKPKANSYHLSVAVTDGKFTMTAWIVVSVQQAGESTIKFTQERYFASMPENKPTESQLVIIQPVSFNLGRHVTFTLLNNHDYFSVGSTSGVVSTTGLAFDREEKDSYTVVVKVDDAAAEELSAHVVVVVNVTDENDNLPMFVNLPYHCTVSGDAKQGKVIQKVQAVDPDLGENGRVTYRLADSMGDRFAINPYTKEIIVKHLMREDYNKELVLKVIAQDRGSPSLTAVASVHIHVTDNTSPLFEKHVYSGRVVENAASYTAILPVMAVSPHGQKLLYSISRGDKYNDFALDFNIDMEVHGPCYLSVIGQLDYERKKHHQLVVRATDVFTGSYAETKVNVEVEDVNDNVPVFTSMRYSHTLPESATLGSYVLQVTANDSDSGANALIHYQLAPLLPGNTDVEHFQVDTESGEITLRKTLDHETQAEFSFLVIARDGGMPAHSATATVTVKVLDLNDNAPVFTQPSYDCYISDPASRGQLVFKVIAFDPDETDTARLTYSIIGGDEHSTFTIDSALGTISLSEQRRPVLDPAYTLNISVSDGVFTSFTRVTVGVKNANLYTPKFIKEQFVMDVTEETTFDESHVILRALAVDPDRGNYGMMTYSMLNDDVRNVFTIDADTGDITANGPLDREEKAQYSFTVSAQDNGGRTGYGKVLVRVRDINDNSPLFIMQEFHAAVPYDATIGTTVLKVEALDADEGSNGNLLYNIHEDTTSVSELFDLNMKTGELITKASLTSFENKVYQFFVRVVDQGDPPQENHAPVEILVMGKNDEPPRFRQKERLFYVNENEQVGTIIATVRARGVSGIIHSLVPGFTNATNKPPTFAVSSHGQVQLRRRLDRETTPVYYLSVRAETKGSPPLVDYIKVTVQVRDVNDNLPHFTCSPFEVSVPEDAPAQQSIIQVQAIDADTEVVPLRYAIGPGMEELSSVFAVHPTSGWVTLLTPLDRETRSFYNLSVLVWDTPDRLGRKSDMSLTATTSVLITVTDVNDNAPLFQRGKSVSEYATAVNEGALSGTVLLKLETEDQDLDANADVTYYITEGDHLNQFEVHNTGELFVNRPLDREKIARYRLRIAATDGVHVTFATVTIDVLDDNDNVPVFEQPVYRSNENEDLAKGTAFMQVVARDADAPGTIHSRITYSLEGLNAEMFAIDPSSGAVRTAMLLDRETFPELSFEVVATDGGGLSSTASVIVTLKDVNDNLPIFPEGSLRETYNIKEDAEVHTLLTKVTAIDPDLGINSHVRYGLTQAGEKVFDIDPDSGIISLVADLDREQNPHYDLTVTAYNVIAPHLVSRATVQVDILDVNDNPPEFERSNYEAAVQESAQVGTFVTHVKATSLDIGINADITYSLVAGNEQGKFTIDAKKGKVTVSEPLDRELSAEFFLTVLATDQGSPPLTASTVLSVNVTDVNDNAPRFSQDAYTLHVSEAARVGAEIFKVMATDNDSPPNAKITYSIIDGNSMNRFIIDPNQGIMQINAPLDREMTSSYSLVVQAQDSGVHALSSSAVVSILVDDANDNPPRFSQPIYRGLVQEGRRTGIEILSVSVTDADLPENGGPFHLEIVEGNQNGEFHIDNNGLISTAGKLSKQVKDTYNLTVRAYDSGEPPLSSDVKVEISIVNDSLHPPKVQKMSVTIRSCAENFFGGVIGQVKAQDLDPYDRLVFTIVSPNSHLFDIHRFDGRLIALTSLDVGHYVVNASVSDGKFTSYARVDVDAVCTTKETLANAVTVQFENLSVEQFYANFKDDFRRVIKRELKVRESNVEIINVQSSSESLEGMDHVLQANRIETKKGRPDFVSSSKRVKRSPGGSSNRMGQDTNLDVLFAVLKSPNNYFPRQTLARKVKQVQGRIENQLGVAVVDVFGDTCQDDSCDIGTCVTKVDFDESTLVPVQVKGAYFVSAQHRYIQQCVCLEGYCAQQVCGDTTCTANTVCQQNAFGDFVCQCPEGRTGHNCQDVVPLCSGNSCPIERPMTFAGKSYAKWRLQHSTKKRFSLRLRVRTRQTSAVLMYAKGKVDYSILQIERGSLVYKFDCGSGEGHVRIPVALSDGQWHTIMLERNGREAELSLDEAYTALGVAPGVHAILNVDTEELFFGAEVDVFPNGYRDIGHGFEGCMEDIRVFNIPLPFNGKNYMARALEFEKVKFHCQDYPVRFLPGGDACSSNPCLNGGQCKPSSVNEFVCICPGEYRGKQCELNPDPCLQNPCLDGGRCEKDSESPNSYLCHCHGNLLGARCSYGSFCRPNPCMHGGICVEGPNAPLCDCQPGFEGLYCEKTADPCDPSPCHHGGTCHTMVGGNYFCNCTTEFTGKNCELTFLVPGRITSTSHTTLYWILGALAVILFIVLIIVLSLLYYRRHRNRREKQRLNRQRRAPTGLPEGSGGMQGLLSGSRCGGRRGVHLDDDNVSCGGGGDGLEGTTKGEKMHCKLSNPDLTEAIPSLPSQPPPVPTRPASYTPSTHDSFNALNNLDGVRDYGSAADELENSGTGPRGHIPDFYQYVEGYRNPIHSNSAHPMLRATPPPPRSHANSESDSIQKQPWEFEYPNILENYMEGDKKHHNKLASKQMPGLHSPHHSPAPSLTRRMHGQAHVMDAASVSSLPVSESEDDLNAMRGKRKGYHWDTSDWAPGPSMPNISEIPTNEILDSPSSSQPSDDCNANARADPFDDNITTRGIYNMSLGDDHSPLLSSDEQNQNQNIVNGRNFHDDDDDDDEDNVISRLEMDDYFDDSEYVGDSEYAENEPYDPDDLPPSYAEHPRYEQFLQNLDDSYEMPEALTHRQPLHYLPDHFSTSHQELAIDPLTEDEDEREIRERIMAASKPQAPTLPYYGDGGATMVSSDMAYQFTDEDDERYPRLRPPKEFMTPGYMTDSYGTDKGQPSNRTSFIDDLSLSMGGFTSNASLSDISGLCEIEDSEINASDTDDENTPCLASGLEQTQL</sequence>
<feature type="domain" description="Cadherin" evidence="18">
    <location>
        <begin position="736"/>
        <end position="821"/>
    </location>
</feature>
<evidence type="ECO:0000256" key="10">
    <source>
        <dbReference type="ARBA" id="ARBA00023157"/>
    </source>
</evidence>
<dbReference type="PROSITE" id="PS01186">
    <property type="entry name" value="EGF_2"/>
    <property type="match status" value="1"/>
</dbReference>
<feature type="domain" description="Cadherin" evidence="18">
    <location>
        <begin position="1661"/>
        <end position="1773"/>
    </location>
</feature>
<feature type="compositionally biased region" description="Polar residues" evidence="14">
    <location>
        <begin position="3291"/>
        <end position="3301"/>
    </location>
</feature>
<dbReference type="Pfam" id="PF00028">
    <property type="entry name" value="Cadherin"/>
    <property type="match status" value="19"/>
</dbReference>
<feature type="disulfide bond" evidence="13">
    <location>
        <begin position="2994"/>
        <end position="3003"/>
    </location>
</feature>
<feature type="region of interest" description="Disordered" evidence="14">
    <location>
        <begin position="3200"/>
        <end position="3222"/>
    </location>
</feature>
<feature type="disulfide bond" evidence="13">
    <location>
        <begin position="3031"/>
        <end position="3040"/>
    </location>
</feature>
<feature type="domain" description="Cadherin" evidence="18">
    <location>
        <begin position="84"/>
        <end position="193"/>
    </location>
</feature>
<dbReference type="InterPro" id="IPR020894">
    <property type="entry name" value="Cadherin_CS"/>
</dbReference>
<evidence type="ECO:0000256" key="4">
    <source>
        <dbReference type="ARBA" id="ARBA00022729"/>
    </source>
</evidence>
<dbReference type="PROSITE" id="PS50026">
    <property type="entry name" value="EGF_3"/>
    <property type="match status" value="5"/>
</dbReference>
<feature type="region of interest" description="Disordered" evidence="14">
    <location>
        <begin position="3273"/>
        <end position="3304"/>
    </location>
</feature>
<keyword evidence="3 15" id="KW-0812">Transmembrane</keyword>
<evidence type="ECO:0000256" key="3">
    <source>
        <dbReference type="ARBA" id="ARBA00022692"/>
    </source>
</evidence>
<dbReference type="CDD" id="cd11304">
    <property type="entry name" value="Cadherin_repeat"/>
    <property type="match status" value="24"/>
</dbReference>
<feature type="disulfide bond" evidence="13">
    <location>
        <begin position="3070"/>
        <end position="3079"/>
    </location>
</feature>
<feature type="region of interest" description="Disordered" evidence="14">
    <location>
        <begin position="3613"/>
        <end position="3642"/>
    </location>
</feature>
<feature type="domain" description="EGF-like" evidence="17">
    <location>
        <begin position="3005"/>
        <end position="3041"/>
    </location>
</feature>
<dbReference type="SUPFAM" id="SSF49899">
    <property type="entry name" value="Concanavalin A-like lectins/glucanases"/>
    <property type="match status" value="1"/>
</dbReference>
<evidence type="ECO:0000256" key="1">
    <source>
        <dbReference type="ARBA" id="ARBA00004167"/>
    </source>
</evidence>
<evidence type="ECO:0000256" key="13">
    <source>
        <dbReference type="PROSITE-ProRule" id="PRU00076"/>
    </source>
</evidence>
<evidence type="ECO:0000256" key="8">
    <source>
        <dbReference type="ARBA" id="ARBA00022989"/>
    </source>
</evidence>
<evidence type="ECO:0000256" key="9">
    <source>
        <dbReference type="ARBA" id="ARBA00023136"/>
    </source>
</evidence>
<dbReference type="FunFam" id="2.60.40.60:FF:000013">
    <property type="entry name" value="Cadherin EGF LAG seven-pass G-type receptor"/>
    <property type="match status" value="2"/>
</dbReference>
<feature type="domain" description="Cadherin" evidence="18">
    <location>
        <begin position="194"/>
        <end position="293"/>
    </location>
</feature>
<comment type="caution">
    <text evidence="13">Lacks conserved residue(s) required for the propagation of feature annotation.</text>
</comment>
<keyword evidence="2 13" id="KW-0245">EGF-like domain</keyword>
<evidence type="ECO:0000256" key="11">
    <source>
        <dbReference type="ARBA" id="ARBA00023180"/>
    </source>
</evidence>
<dbReference type="PANTHER" id="PTHR24026:SF126">
    <property type="entry name" value="PROTOCADHERIN FAT 4"/>
    <property type="match status" value="1"/>
</dbReference>
<feature type="domain" description="Cadherin" evidence="18">
    <location>
        <begin position="1993"/>
        <end position="2088"/>
    </location>
</feature>
<evidence type="ECO:0000256" key="5">
    <source>
        <dbReference type="ARBA" id="ARBA00022737"/>
    </source>
</evidence>
<evidence type="ECO:0000313" key="19">
    <source>
        <dbReference type="EMBL" id="KAK3785452.1"/>
    </source>
</evidence>
<dbReference type="SMART" id="SM00112">
    <property type="entry name" value="CA"/>
    <property type="match status" value="23"/>
</dbReference>
<dbReference type="FunFam" id="2.60.40.60:FF:000039">
    <property type="entry name" value="FAT atypical cadherin 3"/>
    <property type="match status" value="1"/>
</dbReference>
<dbReference type="PROSITE" id="PS00232">
    <property type="entry name" value="CADHERIN_1"/>
    <property type="match status" value="10"/>
</dbReference>
<dbReference type="FunFam" id="2.60.40.60:FF:000059">
    <property type="entry name" value="FAT atypical cadherin 3"/>
    <property type="match status" value="1"/>
</dbReference>
<dbReference type="FunFam" id="2.60.40.60:FF:000041">
    <property type="entry name" value="FAT atypical cadherin 1"/>
    <property type="match status" value="1"/>
</dbReference>
<feature type="domain" description="Cadherin" evidence="18">
    <location>
        <begin position="1345"/>
        <end position="1449"/>
    </location>
</feature>
<feature type="region of interest" description="Disordered" evidence="14">
    <location>
        <begin position="2568"/>
        <end position="2587"/>
    </location>
</feature>
<dbReference type="EMBL" id="JAWDGP010002127">
    <property type="protein sequence ID" value="KAK3785452.1"/>
    <property type="molecule type" value="Genomic_DNA"/>
</dbReference>
<dbReference type="GO" id="GO:0007156">
    <property type="term" value="P:homophilic cell adhesion via plasma membrane adhesion molecules"/>
    <property type="evidence" value="ECO:0007669"/>
    <property type="project" value="InterPro"/>
</dbReference>
<evidence type="ECO:0000259" key="18">
    <source>
        <dbReference type="PROSITE" id="PS50268"/>
    </source>
</evidence>
<dbReference type="PROSITE" id="PS50268">
    <property type="entry name" value="CADHERIN_2"/>
    <property type="match status" value="23"/>
</dbReference>
<dbReference type="Gene3D" id="2.60.120.200">
    <property type="match status" value="1"/>
</dbReference>
<dbReference type="FunFam" id="2.60.40.60:FF:000032">
    <property type="entry name" value="FAT atypical cadherin 1"/>
    <property type="match status" value="1"/>
</dbReference>
<dbReference type="FunFam" id="2.60.40.60:FF:000024">
    <property type="entry name" value="FAT atypical cadherin 3"/>
    <property type="match status" value="1"/>
</dbReference>
<feature type="transmembrane region" description="Helical" evidence="15">
    <location>
        <begin position="3097"/>
        <end position="3121"/>
    </location>
</feature>
<dbReference type="Proteomes" id="UP001283361">
    <property type="component" value="Unassembled WGS sequence"/>
</dbReference>
<comment type="subcellular location">
    <subcellularLocation>
        <location evidence="1">Membrane</location>
        <topology evidence="1">Single-pass membrane protein</topology>
    </subcellularLocation>
</comment>
<feature type="compositionally biased region" description="Low complexity" evidence="14">
    <location>
        <begin position="3409"/>
        <end position="3419"/>
    </location>
</feature>
<dbReference type="FunFam" id="2.60.40.60:FF:000015">
    <property type="entry name" value="FAT atypical cadherin 1"/>
    <property type="match status" value="1"/>
</dbReference>
<feature type="domain" description="EGF-like" evidence="17">
    <location>
        <begin position="3043"/>
        <end position="3080"/>
    </location>
</feature>
<dbReference type="InterPro" id="IPR013320">
    <property type="entry name" value="ConA-like_dom_sf"/>
</dbReference>
<dbReference type="SMART" id="SM00181">
    <property type="entry name" value="EGF"/>
    <property type="match status" value="5"/>
</dbReference>
<feature type="domain" description="Cadherin" evidence="18">
    <location>
        <begin position="1450"/>
        <end position="1556"/>
    </location>
</feature>
<dbReference type="Pfam" id="PF02210">
    <property type="entry name" value="Laminin_G_2"/>
    <property type="match status" value="1"/>
</dbReference>
<feature type="domain" description="Cadherin" evidence="18">
    <location>
        <begin position="400"/>
        <end position="504"/>
    </location>
</feature>
<dbReference type="SMART" id="SM00282">
    <property type="entry name" value="LamG"/>
    <property type="match status" value="1"/>
</dbReference>
<feature type="region of interest" description="Disordered" evidence="14">
    <location>
        <begin position="3676"/>
        <end position="3700"/>
    </location>
</feature>
<feature type="domain" description="Cadherin" evidence="18">
    <location>
        <begin position="924"/>
        <end position="1025"/>
    </location>
</feature>
<dbReference type="InterPro" id="IPR002126">
    <property type="entry name" value="Cadherin-like_dom"/>
</dbReference>
<feature type="disulfide bond" evidence="13">
    <location>
        <begin position="2716"/>
        <end position="2725"/>
    </location>
</feature>
<feature type="domain" description="EGF-like" evidence="17">
    <location>
        <begin position="2965"/>
        <end position="3004"/>
    </location>
</feature>
<evidence type="ECO:0000259" key="17">
    <source>
        <dbReference type="PROSITE" id="PS50026"/>
    </source>
</evidence>
<dbReference type="Gene3D" id="2.60.40.60">
    <property type="entry name" value="Cadherins"/>
    <property type="match status" value="24"/>
</dbReference>
<keyword evidence="7" id="KW-0130">Cell adhesion</keyword>
<dbReference type="CDD" id="cd00110">
    <property type="entry name" value="LamG"/>
    <property type="match status" value="1"/>
</dbReference>
<feature type="domain" description="Cadherin" evidence="18">
    <location>
        <begin position="1778"/>
        <end position="1878"/>
    </location>
</feature>
<comment type="caution">
    <text evidence="19">The sequence shown here is derived from an EMBL/GenBank/DDBJ whole genome shotgun (WGS) entry which is preliminary data.</text>
</comment>
<feature type="domain" description="Cadherin" evidence="18">
    <location>
        <begin position="2089"/>
        <end position="2193"/>
    </location>
</feature>
<dbReference type="Pfam" id="PF00008">
    <property type="entry name" value="EGF"/>
    <property type="match status" value="2"/>
</dbReference>
<keyword evidence="10 13" id="KW-1015">Disulfide bond</keyword>
<keyword evidence="8 15" id="KW-1133">Transmembrane helix</keyword>
<feature type="domain" description="Cadherin" evidence="18">
    <location>
        <begin position="1243"/>
        <end position="1344"/>
    </location>
</feature>
<evidence type="ECO:0000256" key="2">
    <source>
        <dbReference type="ARBA" id="ARBA00022536"/>
    </source>
</evidence>
<name>A0AAE1AD69_9GAST</name>
<feature type="domain" description="Cadherin" evidence="18">
    <location>
        <begin position="1026"/>
        <end position="1133"/>
    </location>
</feature>
<feature type="domain" description="Cadherin" evidence="18">
    <location>
        <begin position="2299"/>
        <end position="2403"/>
    </location>
</feature>
<keyword evidence="4" id="KW-0732">Signal</keyword>
<keyword evidence="6 12" id="KW-0106">Calcium</keyword>
<feature type="domain" description="Cadherin" evidence="18">
    <location>
        <begin position="505"/>
        <end position="602"/>
    </location>
</feature>
<accession>A0AAE1AD69</accession>
<gene>
    <name evidence="19" type="ORF">RRG08_048588</name>
</gene>
<dbReference type="InterPro" id="IPR015919">
    <property type="entry name" value="Cadherin-like_sf"/>
</dbReference>
<feature type="compositionally biased region" description="Acidic residues" evidence="14">
    <location>
        <begin position="3676"/>
        <end position="3687"/>
    </location>
</feature>
<dbReference type="SUPFAM" id="SSF57196">
    <property type="entry name" value="EGF/Laminin"/>
    <property type="match status" value="4"/>
</dbReference>
<dbReference type="InterPro" id="IPR001881">
    <property type="entry name" value="EGF-like_Ca-bd_dom"/>
</dbReference>
<protein>
    <submittedName>
        <fullName evidence="19">Uncharacterized protein</fullName>
    </submittedName>
</protein>
<dbReference type="FunFam" id="2.60.40.60:FF:000021">
    <property type="entry name" value="FAT atypical cadherin 1"/>
    <property type="match status" value="2"/>
</dbReference>
<feature type="domain" description="Laminin G" evidence="16">
    <location>
        <begin position="2740"/>
        <end position="2916"/>
    </location>
</feature>
<keyword evidence="11" id="KW-0325">Glycoprotein</keyword>
<dbReference type="PANTHER" id="PTHR24026">
    <property type="entry name" value="FAT ATYPICAL CADHERIN-RELATED"/>
    <property type="match status" value="1"/>
</dbReference>
<dbReference type="PRINTS" id="PR00205">
    <property type="entry name" value="CADHERIN"/>
</dbReference>
<dbReference type="Gene3D" id="2.10.25.10">
    <property type="entry name" value="Laminin"/>
    <property type="match status" value="4"/>
</dbReference>
<dbReference type="GO" id="GO:0005886">
    <property type="term" value="C:plasma membrane"/>
    <property type="evidence" value="ECO:0007669"/>
    <property type="project" value="UniProtKB-SubCell"/>
</dbReference>
<feature type="domain" description="Cadherin" evidence="18">
    <location>
        <begin position="1134"/>
        <end position="1242"/>
    </location>
</feature>
<feature type="region of interest" description="Disordered" evidence="14">
    <location>
        <begin position="3386"/>
        <end position="3432"/>
    </location>
</feature>
<feature type="domain" description="Cadherin" evidence="18">
    <location>
        <begin position="1879"/>
        <end position="1982"/>
    </location>
</feature>
<dbReference type="FunFam" id="2.60.40.60:FF:000084">
    <property type="entry name" value="FAT atypical cadherin 3"/>
    <property type="match status" value="1"/>
</dbReference>
<evidence type="ECO:0000256" key="12">
    <source>
        <dbReference type="PROSITE-ProRule" id="PRU00043"/>
    </source>
</evidence>
<feature type="compositionally biased region" description="Basic residues" evidence="14">
    <location>
        <begin position="3129"/>
        <end position="3138"/>
    </location>
</feature>
<dbReference type="FunFam" id="2.60.40.60:FF:000053">
    <property type="entry name" value="FAT atypical cadherin 3"/>
    <property type="match status" value="1"/>
</dbReference>
<feature type="domain" description="Cadherin" evidence="18">
    <location>
        <begin position="822"/>
        <end position="923"/>
    </location>
</feature>
<feature type="domain" description="EGF-like" evidence="17">
    <location>
        <begin position="2926"/>
        <end position="2963"/>
    </location>
</feature>
<dbReference type="SMART" id="SM00179">
    <property type="entry name" value="EGF_CA"/>
    <property type="match status" value="4"/>
</dbReference>
<dbReference type="PROSITE" id="PS00022">
    <property type="entry name" value="EGF_1"/>
    <property type="match status" value="5"/>
</dbReference>